<dbReference type="Pfam" id="PF20113">
    <property type="entry name" value="DUF6503"/>
    <property type="match status" value="1"/>
</dbReference>
<dbReference type="OrthoDB" id="982433at2"/>
<dbReference type="Proteomes" id="UP000240357">
    <property type="component" value="Unassembled WGS sequence"/>
</dbReference>
<comment type="caution">
    <text evidence="1">The sequence shown here is derived from an EMBL/GenBank/DDBJ whole genome shotgun (WGS) entry which is preliminary data.</text>
</comment>
<keyword evidence="2" id="KW-1185">Reference proteome</keyword>
<evidence type="ECO:0008006" key="3">
    <source>
        <dbReference type="Google" id="ProtNLM"/>
    </source>
</evidence>
<sequence>MRFNPFILLIFLLFIACQSRQNKPGTSTDKAQEILDKAIKVHGGSKFENLDLAFDFRERHYEAQRRNGLFTYTRAFTDSTGQVKDILKNNSFTRYINGQVKTLPDERVKAFTASINSVIYFALLPYGLNDPAVNKELLDTVIIRNIPYYKIKVTFNQEGGGADFQDKFLYYINQNTSTMDYFAYTYATEGGGIRFRQAINPREIGSIRFQDYINYESVGKINFWQIEKLFETGQLKEFSRIELKNIQVSNP</sequence>
<proteinExistence type="predicted"/>
<dbReference type="RefSeq" id="WP_106927613.1">
    <property type="nucleotide sequence ID" value="NZ_PYFT01000001.1"/>
</dbReference>
<dbReference type="EMBL" id="PYFT01000001">
    <property type="protein sequence ID" value="PSR53212.1"/>
    <property type="molecule type" value="Genomic_DNA"/>
</dbReference>
<name>A0A2T2YCG5_9BACT</name>
<gene>
    <name evidence="1" type="ORF">AHMF7605_06550</name>
</gene>
<reference evidence="1 2" key="1">
    <citation type="submission" date="2018-03" db="EMBL/GenBank/DDBJ databases">
        <title>Adhaeribacter sp. HMF7605 Genome sequencing and assembly.</title>
        <authorList>
            <person name="Kang H."/>
            <person name="Kang J."/>
            <person name="Cha I."/>
            <person name="Kim H."/>
            <person name="Joh K."/>
        </authorList>
    </citation>
    <scope>NUCLEOTIDE SEQUENCE [LARGE SCALE GENOMIC DNA]</scope>
    <source>
        <strain evidence="1 2">HMF7605</strain>
    </source>
</reference>
<dbReference type="AlphaFoldDB" id="A0A2T2YCG5"/>
<accession>A0A2T2YCG5</accession>
<dbReference type="InterPro" id="IPR045444">
    <property type="entry name" value="DUF6503"/>
</dbReference>
<protein>
    <recommendedName>
        <fullName evidence="3">Deoxyribose-phosphate aldolase</fullName>
    </recommendedName>
</protein>
<evidence type="ECO:0000313" key="1">
    <source>
        <dbReference type="EMBL" id="PSR53212.1"/>
    </source>
</evidence>
<evidence type="ECO:0000313" key="2">
    <source>
        <dbReference type="Proteomes" id="UP000240357"/>
    </source>
</evidence>
<dbReference type="PROSITE" id="PS51257">
    <property type="entry name" value="PROKAR_LIPOPROTEIN"/>
    <property type="match status" value="1"/>
</dbReference>
<organism evidence="1 2">
    <name type="scientific">Adhaeribacter arboris</name>
    <dbReference type="NCBI Taxonomy" id="2072846"/>
    <lineage>
        <taxon>Bacteria</taxon>
        <taxon>Pseudomonadati</taxon>
        <taxon>Bacteroidota</taxon>
        <taxon>Cytophagia</taxon>
        <taxon>Cytophagales</taxon>
        <taxon>Hymenobacteraceae</taxon>
        <taxon>Adhaeribacter</taxon>
    </lineage>
</organism>